<evidence type="ECO:0000313" key="1">
    <source>
        <dbReference type="EMBL" id="TWF44536.1"/>
    </source>
</evidence>
<reference evidence="1 2" key="1">
    <citation type="submission" date="2019-06" db="EMBL/GenBank/DDBJ databases">
        <title>Sorghum-associated microbial communities from plants grown in Nebraska, USA.</title>
        <authorList>
            <person name="Schachtman D."/>
        </authorList>
    </citation>
    <scope>NUCLEOTIDE SEQUENCE [LARGE SCALE GENOMIC DNA]</scope>
    <source>
        <strain evidence="1 2">1209</strain>
    </source>
</reference>
<protein>
    <submittedName>
        <fullName evidence="1">Uncharacterized protein DUF4286</fullName>
    </submittedName>
</protein>
<dbReference type="EMBL" id="VIWO01000001">
    <property type="protein sequence ID" value="TWF44536.1"/>
    <property type="molecule type" value="Genomic_DNA"/>
</dbReference>
<sequence>MIIYNVTTKVATELSFQWLQWMKEEQIPAIMATGLFREYRISRLLEQDDEEGPTYVVQFLADSPEEYNRFVTQHQQALRQRAYAIFGDGFVAFNTVMEVI</sequence>
<dbReference type="AlphaFoldDB" id="A0A561Q2E5"/>
<dbReference type="OrthoDB" id="1121837at2"/>
<gene>
    <name evidence="1" type="ORF">FHW36_101456</name>
</gene>
<proteinExistence type="predicted"/>
<evidence type="ECO:0000313" key="2">
    <source>
        <dbReference type="Proteomes" id="UP000320811"/>
    </source>
</evidence>
<dbReference type="InterPro" id="IPR025563">
    <property type="entry name" value="DUF4286"/>
</dbReference>
<dbReference type="RefSeq" id="WP_145661579.1">
    <property type="nucleotide sequence ID" value="NZ_VIWO01000001.1"/>
</dbReference>
<keyword evidence="2" id="KW-1185">Reference proteome</keyword>
<dbReference type="Proteomes" id="UP000320811">
    <property type="component" value="Unassembled WGS sequence"/>
</dbReference>
<dbReference type="Pfam" id="PF14114">
    <property type="entry name" value="DUF4286"/>
    <property type="match status" value="1"/>
</dbReference>
<accession>A0A561Q2E5</accession>
<name>A0A561Q2E5_9BACT</name>
<organism evidence="1 2">
    <name type="scientific">Chitinophaga polysaccharea</name>
    <dbReference type="NCBI Taxonomy" id="1293035"/>
    <lineage>
        <taxon>Bacteria</taxon>
        <taxon>Pseudomonadati</taxon>
        <taxon>Bacteroidota</taxon>
        <taxon>Chitinophagia</taxon>
        <taxon>Chitinophagales</taxon>
        <taxon>Chitinophagaceae</taxon>
        <taxon>Chitinophaga</taxon>
    </lineage>
</organism>
<comment type="caution">
    <text evidence="1">The sequence shown here is derived from an EMBL/GenBank/DDBJ whole genome shotgun (WGS) entry which is preliminary data.</text>
</comment>